<keyword evidence="3" id="KW-1185">Reference proteome</keyword>
<protein>
    <submittedName>
        <fullName evidence="2">Metal-dependent hydrolase</fullName>
    </submittedName>
</protein>
<dbReference type="Proteomes" id="UP000196536">
    <property type="component" value="Unassembled WGS sequence"/>
</dbReference>
<keyword evidence="1" id="KW-1133">Transmembrane helix</keyword>
<accession>A0A1Z9YUA5</accession>
<evidence type="ECO:0000313" key="3">
    <source>
        <dbReference type="Proteomes" id="UP000196536"/>
    </source>
</evidence>
<dbReference type="Pfam" id="PF10118">
    <property type="entry name" value="Metal_hydrol"/>
    <property type="match status" value="1"/>
</dbReference>
<sequence length="322" mass="37764">MVIATVKKAVSAKLKDKTLKQIQIANQKSPIPIRHFNFKFDPEKLDIKFYMQKEWATAYFAALSIFLTYGEELVIETARYHRDMIHDPVLKQRLTSLIGQEAIHSKLHNEYNDIMIPNNIPVQFYRYLAEQVFNYTFLKFPQPLKLSLMAGIEHFTAVLAQYMMENESNFFHSDDEKARALWMWHMLEESEHKDIAYDVYQLLSANYPLRVFGFFLAFITLMIGVGSGAMMLPFLRDPRNMINLSFWKEAKESWSLLFGPKRGVFGSSLPHIFDYLRFSFHPNDHDTTAYLEYYKDRLLHPETGLLTPYFVKEFVPPVRASA</sequence>
<proteinExistence type="predicted"/>
<organism evidence="2 3">
    <name type="scientific">Acinetobacter populi</name>
    <dbReference type="NCBI Taxonomy" id="1582270"/>
    <lineage>
        <taxon>Bacteria</taxon>
        <taxon>Pseudomonadati</taxon>
        <taxon>Pseudomonadota</taxon>
        <taxon>Gammaproteobacteria</taxon>
        <taxon>Moraxellales</taxon>
        <taxon>Moraxellaceae</taxon>
        <taxon>Acinetobacter</taxon>
    </lineage>
</organism>
<reference evidence="2 3" key="1">
    <citation type="submission" date="2017-05" db="EMBL/GenBank/DDBJ databases">
        <title>Acinetobacter populi ANC 5415 (= PBJ7), whole genome shotgun sequencing project.</title>
        <authorList>
            <person name="Nemec A."/>
            <person name="Radolfova-Krizova L."/>
        </authorList>
    </citation>
    <scope>NUCLEOTIDE SEQUENCE [LARGE SCALE GENOMIC DNA]</scope>
    <source>
        <strain evidence="2 3">PBJ7</strain>
    </source>
</reference>
<evidence type="ECO:0000313" key="2">
    <source>
        <dbReference type="EMBL" id="OUY05806.1"/>
    </source>
</evidence>
<dbReference type="GO" id="GO:0016787">
    <property type="term" value="F:hydrolase activity"/>
    <property type="evidence" value="ECO:0007669"/>
    <property type="project" value="UniProtKB-KW"/>
</dbReference>
<dbReference type="OrthoDB" id="4760165at2"/>
<dbReference type="RefSeq" id="WP_087621838.1">
    <property type="nucleotide sequence ID" value="NZ_NEXX01000007.1"/>
</dbReference>
<dbReference type="PANTHER" id="PTHR39456:SF1">
    <property type="entry name" value="METAL-DEPENDENT HYDROLASE"/>
    <property type="match status" value="1"/>
</dbReference>
<evidence type="ECO:0000256" key="1">
    <source>
        <dbReference type="SAM" id="Phobius"/>
    </source>
</evidence>
<dbReference type="EMBL" id="NEXX01000007">
    <property type="protein sequence ID" value="OUY05806.1"/>
    <property type="molecule type" value="Genomic_DNA"/>
</dbReference>
<keyword evidence="2" id="KW-0378">Hydrolase</keyword>
<comment type="caution">
    <text evidence="2">The sequence shown here is derived from an EMBL/GenBank/DDBJ whole genome shotgun (WGS) entry which is preliminary data.</text>
</comment>
<keyword evidence="1" id="KW-0812">Transmembrane</keyword>
<dbReference type="PANTHER" id="PTHR39456">
    <property type="entry name" value="METAL-DEPENDENT HYDROLASE"/>
    <property type="match status" value="1"/>
</dbReference>
<feature type="transmembrane region" description="Helical" evidence="1">
    <location>
        <begin position="211"/>
        <end position="235"/>
    </location>
</feature>
<dbReference type="InterPro" id="IPR016516">
    <property type="entry name" value="UCP07580"/>
</dbReference>
<name>A0A1Z9YUA5_9GAMM</name>
<dbReference type="AlphaFoldDB" id="A0A1Z9YUA5"/>
<keyword evidence="1" id="KW-0472">Membrane</keyword>
<gene>
    <name evidence="2" type="ORF">CAP51_16470</name>
</gene>